<dbReference type="InterPro" id="IPR026838">
    <property type="entry name" value="YheC/D"/>
</dbReference>
<dbReference type="RefSeq" id="WP_275119557.1">
    <property type="nucleotide sequence ID" value="NZ_JAOTPO010000012.1"/>
</dbReference>
<sequence length="461" mass="53248">MKQTFQLNRRFDEESAIQLPASYLQQHSLVANTSIELSFGSKTVRCRVTENNECDQSVYLSDSLWEQLKLPFETSIHLFYQNGCLLMGPLVGIFTAGFTSSKQFPLGQRTSQYAKILQSQEDIGGFYFVFGHHLIDWENGEINGYFLNDGSWTLLTVPFPNVIYNRIPNRRTENLETIQSTKKKFETEYAIPYFNPNFFNKQEIHERLSKDDTVLPFLPESLVKPSSHELKALLSKYKHLYLKPIEGSHGEQIKQIIKLPEEPYFYCRYHDEDQIRLRRYSSLTRLLQHEYPDGLEDVIVQQGIHLLKLGKQPMDFRIHTNKNIDGRWEITAIAAKKAGWQSVTTHIHRGGEVISVDDLVHDGLLSKKRVSQLKRAALTLSHALDHQLEGCIGEIGFDLGIDENGDVWLFEANSKPGRLIFEQGKLKREDIISRELPLEYAIYLSKRAFESPHQFINQLIT</sequence>
<dbReference type="Proteomes" id="UP001148125">
    <property type="component" value="Unassembled WGS sequence"/>
</dbReference>
<evidence type="ECO:0000313" key="2">
    <source>
        <dbReference type="Proteomes" id="UP001148125"/>
    </source>
</evidence>
<accession>A0ABT5VHM9</accession>
<evidence type="ECO:0000313" key="1">
    <source>
        <dbReference type="EMBL" id="MDE5414949.1"/>
    </source>
</evidence>
<comment type="caution">
    <text evidence="1">The sequence shown here is derived from an EMBL/GenBank/DDBJ whole genome shotgun (WGS) entry which is preliminary data.</text>
</comment>
<keyword evidence="2" id="KW-1185">Reference proteome</keyword>
<dbReference type="Pfam" id="PF14398">
    <property type="entry name" value="ATPgrasp_YheCD"/>
    <property type="match status" value="1"/>
</dbReference>
<proteinExistence type="predicted"/>
<gene>
    <name evidence="1" type="ORF">N7Z68_16430</name>
</gene>
<protein>
    <submittedName>
        <fullName evidence="1">YheC/YheD family protein</fullName>
    </submittedName>
</protein>
<reference evidence="1" key="1">
    <citation type="submission" date="2024-05" db="EMBL/GenBank/DDBJ databases">
        <title>Alkalihalobacillus sp. strain MEB203 novel alkaliphilic bacterium from Lonar Lake, India.</title>
        <authorList>
            <person name="Joshi A."/>
            <person name="Thite S."/>
            <person name="Mengade P."/>
        </authorList>
    </citation>
    <scope>NUCLEOTIDE SEQUENCE</scope>
    <source>
        <strain evidence="1">MEB 203</strain>
    </source>
</reference>
<dbReference type="EMBL" id="JAOTPO010000012">
    <property type="protein sequence ID" value="MDE5414949.1"/>
    <property type="molecule type" value="Genomic_DNA"/>
</dbReference>
<name>A0ABT5VHM9_9BACI</name>
<dbReference type="SUPFAM" id="SSF56059">
    <property type="entry name" value="Glutathione synthetase ATP-binding domain-like"/>
    <property type="match status" value="1"/>
</dbReference>
<organism evidence="1 2">
    <name type="scientific">Alkalihalobacterium chitinilyticum</name>
    <dbReference type="NCBI Taxonomy" id="2980103"/>
    <lineage>
        <taxon>Bacteria</taxon>
        <taxon>Bacillati</taxon>
        <taxon>Bacillota</taxon>
        <taxon>Bacilli</taxon>
        <taxon>Bacillales</taxon>
        <taxon>Bacillaceae</taxon>
        <taxon>Alkalihalobacterium</taxon>
    </lineage>
</organism>